<organism evidence="13 14">
    <name type="scientific">Drosophila lebanonensis</name>
    <name type="common">Fruit fly</name>
    <name type="synonym">Scaptodrosophila lebanonensis</name>
    <dbReference type="NCBI Taxonomy" id="7225"/>
    <lineage>
        <taxon>Eukaryota</taxon>
        <taxon>Metazoa</taxon>
        <taxon>Ecdysozoa</taxon>
        <taxon>Arthropoda</taxon>
        <taxon>Hexapoda</taxon>
        <taxon>Insecta</taxon>
        <taxon>Pterygota</taxon>
        <taxon>Neoptera</taxon>
        <taxon>Endopterygota</taxon>
        <taxon>Diptera</taxon>
        <taxon>Brachycera</taxon>
        <taxon>Muscomorpha</taxon>
        <taxon>Ephydroidea</taxon>
        <taxon>Drosophilidae</taxon>
        <taxon>Scaptodrosophila</taxon>
    </lineage>
</organism>
<evidence type="ECO:0000256" key="8">
    <source>
        <dbReference type="ARBA" id="ARBA00023306"/>
    </source>
</evidence>
<keyword evidence="2 10" id="KW-0158">Chromosome</keyword>
<dbReference type="GO" id="GO:0005634">
    <property type="term" value="C:nucleus"/>
    <property type="evidence" value="ECO:0007669"/>
    <property type="project" value="UniProtKB-SubCell"/>
</dbReference>
<dbReference type="GO" id="GO:0051301">
    <property type="term" value="P:cell division"/>
    <property type="evidence" value="ECO:0007669"/>
    <property type="project" value="UniProtKB-UniRule"/>
</dbReference>
<dbReference type="Proteomes" id="UP000504634">
    <property type="component" value="Unplaced"/>
</dbReference>
<dbReference type="PANTHER" id="PTHR10643:SF2">
    <property type="entry name" value="KINETOCHORE PROTEIN NDC80 HOMOLOG"/>
    <property type="match status" value="1"/>
</dbReference>
<evidence type="ECO:0000256" key="1">
    <source>
        <dbReference type="ARBA" id="ARBA00007050"/>
    </source>
</evidence>
<protein>
    <recommendedName>
        <fullName evidence="10">Kinetochore protein NDC80</fullName>
    </recommendedName>
</protein>
<dbReference type="PANTHER" id="PTHR10643">
    <property type="entry name" value="KINETOCHORE PROTEIN NDC80"/>
    <property type="match status" value="1"/>
</dbReference>
<keyword evidence="7 10" id="KW-0539">Nucleus</keyword>
<dbReference type="RefSeq" id="XP_030383143.1">
    <property type="nucleotide sequence ID" value="XM_030527283.1"/>
</dbReference>
<dbReference type="Gene3D" id="1.10.418.30">
    <property type="entry name" value="Ncd80 complex, Ncd80 subunit"/>
    <property type="match status" value="1"/>
</dbReference>
<dbReference type="GeneID" id="115630643"/>
<evidence type="ECO:0000256" key="4">
    <source>
        <dbReference type="ARBA" id="ARBA00022776"/>
    </source>
</evidence>
<accession>A0A6J2U6H2</accession>
<keyword evidence="13" id="KW-1185">Reference proteome</keyword>
<comment type="subcellular location">
    <subcellularLocation>
        <location evidence="10">Chromosome</location>
        <location evidence="10">Centromere</location>
        <location evidence="10">Kinetochore</location>
    </subcellularLocation>
    <subcellularLocation>
        <location evidence="10">Nucleus</location>
    </subcellularLocation>
</comment>
<evidence type="ECO:0000256" key="6">
    <source>
        <dbReference type="ARBA" id="ARBA00023054"/>
    </source>
</evidence>
<proteinExistence type="inferred from homology"/>
<evidence type="ECO:0000256" key="2">
    <source>
        <dbReference type="ARBA" id="ARBA00022454"/>
    </source>
</evidence>
<feature type="coiled-coil region" evidence="11">
    <location>
        <begin position="297"/>
        <end position="324"/>
    </location>
</feature>
<keyword evidence="9 10" id="KW-0137">Centromere</keyword>
<evidence type="ECO:0000256" key="5">
    <source>
        <dbReference type="ARBA" id="ARBA00022838"/>
    </source>
</evidence>
<comment type="subunit">
    <text evidence="10">Component of the NDC80 complex.</text>
</comment>
<reference evidence="14" key="1">
    <citation type="submission" date="2025-08" db="UniProtKB">
        <authorList>
            <consortium name="RefSeq"/>
        </authorList>
    </citation>
    <scope>IDENTIFICATION</scope>
    <source>
        <strain evidence="14">11010-0011.00</strain>
        <tissue evidence="14">Whole body</tissue>
    </source>
</reference>
<comment type="similarity">
    <text evidence="1 10">Belongs to the NDC80/HEC1 family.</text>
</comment>
<evidence type="ECO:0000256" key="7">
    <source>
        <dbReference type="ARBA" id="ARBA00023242"/>
    </source>
</evidence>
<sequence length="481" mass="55236">MSFSKVGKCCTSTPSKTYPLRVPELLADLGLSPWSWGNRTPINVPRSVDLMPMRTREIELRWPSTKPSTTSKLGNVNENRTHLKVPGWRGPASKPGNETKIRRSLFVVERHAVTPQRDTQWIQDTTERIEAYLKQLGIRQTLFHGSLRQMSTKQFVAVVNHFLRCAGCTQIALDKGNHIESLLVALRQLRYPHKVNRSWLLTPTVTHCFGYVLMMLDFLMDFAPPPEADSQAEFAFTEDTLDEFIFGKAVKLFPIYQANKSKLCDILDQDSELAEMKSKSLELKQLKAEESGLDADIMSRSKELQQLREKLKTLQTELLQCKYLLQAGSVKCKGSEHLLKTKDNILQSTCSEPEYQKQEVAQPTTCSLEKLYQLKDELQMCRRVRQELCERDHLQKLQLRRARKELLTSIEAFNVRMRDLIYSSRWRVSSSLQLELPIHPTREDVAQRHKLLQLLRSKMDIESSAVKTKIGTDLSKANHAA</sequence>
<keyword evidence="4 10" id="KW-0498">Mitosis</keyword>
<evidence type="ECO:0000256" key="10">
    <source>
        <dbReference type="RuleBase" id="RU368072"/>
    </source>
</evidence>
<comment type="function">
    <text evidence="10">Acts as a component of the essential kinetochore-associated NDC80 complex, which is required for chromosome segregation and spindle checkpoint activity.</text>
</comment>
<dbReference type="InterPro" id="IPR055260">
    <property type="entry name" value="Ndc80_CH"/>
</dbReference>
<keyword evidence="8 10" id="KW-0131">Cell cycle</keyword>
<dbReference type="GO" id="GO:0031262">
    <property type="term" value="C:Ndc80 complex"/>
    <property type="evidence" value="ECO:0007669"/>
    <property type="project" value="UniProtKB-UniRule"/>
</dbReference>
<keyword evidence="6 11" id="KW-0175">Coiled coil</keyword>
<keyword evidence="3 10" id="KW-0132">Cell division</keyword>
<evidence type="ECO:0000313" key="13">
    <source>
        <dbReference type="Proteomes" id="UP000504634"/>
    </source>
</evidence>
<dbReference type="OrthoDB" id="7868318at2759"/>
<evidence type="ECO:0000256" key="11">
    <source>
        <dbReference type="SAM" id="Coils"/>
    </source>
</evidence>
<evidence type="ECO:0000256" key="3">
    <source>
        <dbReference type="ARBA" id="ARBA00022618"/>
    </source>
</evidence>
<dbReference type="CTD" id="48440"/>
<name>A0A6J2U6H2_DROLE</name>
<dbReference type="AlphaFoldDB" id="A0A6J2U6H2"/>
<dbReference type="GO" id="GO:0051315">
    <property type="term" value="P:attachment of mitotic spindle microtubules to kinetochore"/>
    <property type="evidence" value="ECO:0007669"/>
    <property type="project" value="UniProtKB-UniRule"/>
</dbReference>
<feature type="domain" description="Kinetochore protein Ndc80 CH" evidence="12">
    <location>
        <begin position="115"/>
        <end position="222"/>
    </location>
</feature>
<evidence type="ECO:0000259" key="12">
    <source>
        <dbReference type="Pfam" id="PF03801"/>
    </source>
</evidence>
<keyword evidence="5 10" id="KW-0995">Kinetochore</keyword>
<dbReference type="InterPro" id="IPR005550">
    <property type="entry name" value="Kinetochore_Ndc80"/>
</dbReference>
<evidence type="ECO:0000256" key="9">
    <source>
        <dbReference type="ARBA" id="ARBA00023328"/>
    </source>
</evidence>
<evidence type="ECO:0000313" key="14">
    <source>
        <dbReference type="RefSeq" id="XP_030383143.1"/>
    </source>
</evidence>
<dbReference type="InterPro" id="IPR038273">
    <property type="entry name" value="Ndc80_sf"/>
</dbReference>
<gene>
    <name evidence="14" type="primary">LOC115630643</name>
</gene>
<dbReference type="Pfam" id="PF03801">
    <property type="entry name" value="Ndc80_HEC"/>
    <property type="match status" value="1"/>
</dbReference>